<dbReference type="KEGG" id="mcos:GM418_25835"/>
<evidence type="ECO:0000259" key="3">
    <source>
        <dbReference type="Pfam" id="PF16344"/>
    </source>
</evidence>
<dbReference type="PIRSF" id="PIRSF018266">
    <property type="entry name" value="FecR"/>
    <property type="match status" value="1"/>
</dbReference>
<dbReference type="InterPro" id="IPR006860">
    <property type="entry name" value="FecR"/>
</dbReference>
<dbReference type="InterPro" id="IPR012373">
    <property type="entry name" value="Ferrdict_sens_TM"/>
</dbReference>
<name>A0A6I6JV39_9BACT</name>
<dbReference type="Pfam" id="PF16344">
    <property type="entry name" value="FecR_C"/>
    <property type="match status" value="1"/>
</dbReference>
<keyword evidence="1" id="KW-1133">Transmembrane helix</keyword>
<keyword evidence="1" id="KW-0812">Transmembrane</keyword>
<keyword evidence="1" id="KW-0472">Membrane</keyword>
<dbReference type="RefSeq" id="WP_158870350.1">
    <property type="nucleotide sequence ID" value="NZ_CP046401.1"/>
</dbReference>
<dbReference type="Pfam" id="PF04773">
    <property type="entry name" value="FecR"/>
    <property type="match status" value="1"/>
</dbReference>
<organism evidence="4 5">
    <name type="scientific">Maribellus comscasis</name>
    <dbReference type="NCBI Taxonomy" id="2681766"/>
    <lineage>
        <taxon>Bacteria</taxon>
        <taxon>Pseudomonadati</taxon>
        <taxon>Bacteroidota</taxon>
        <taxon>Bacteroidia</taxon>
        <taxon>Marinilabiliales</taxon>
        <taxon>Prolixibacteraceae</taxon>
        <taxon>Maribellus</taxon>
    </lineage>
</organism>
<evidence type="ECO:0000313" key="4">
    <source>
        <dbReference type="EMBL" id="QGY46956.1"/>
    </source>
</evidence>
<feature type="domain" description="FecR protein" evidence="2">
    <location>
        <begin position="110"/>
        <end position="205"/>
    </location>
</feature>
<feature type="transmembrane region" description="Helical" evidence="1">
    <location>
        <begin position="80"/>
        <end position="98"/>
    </location>
</feature>
<sequence>MKKEEIIKNIIKSKSSLHSSEFLSWVQKSEENRKEFIRYKNLWALLKSGNELDRKYINDDFILLKRRMKESGTGFKVRELIKYAAIIVLALIGGYLIHSIPKSGEVFMNEVSVPKGNRSSIVLPDGSEVWLTNGSKLIYPEVFNDKIRNVKLEGEAYFKISHDASKPFTVDLGEQQIKVLGTEFSVLAYPDDNIVQVDLITGKVQLDVFEEIGSDKYKSYQLKPSYSLVLDKTSGSLKNYKIPDSFYKYWQQGIYEFKNESFVSLAKKIDRIYGIKVIFEDNTLKGCTFTGAFFLDSNIYTIIETFRRASSIPFEYTIDNNQIYLKREK</sequence>
<dbReference type="PANTHER" id="PTHR30273">
    <property type="entry name" value="PERIPLASMIC SIGNAL SENSOR AND SIGMA FACTOR ACTIVATOR FECR-RELATED"/>
    <property type="match status" value="1"/>
</dbReference>
<dbReference type="InterPro" id="IPR032508">
    <property type="entry name" value="FecR_C"/>
</dbReference>
<protein>
    <submittedName>
        <fullName evidence="4">DUF4974 domain-containing protein</fullName>
    </submittedName>
</protein>
<proteinExistence type="predicted"/>
<evidence type="ECO:0000256" key="1">
    <source>
        <dbReference type="SAM" id="Phobius"/>
    </source>
</evidence>
<gene>
    <name evidence="4" type="ORF">GM418_25835</name>
</gene>
<reference evidence="4 5" key="1">
    <citation type="submission" date="2019-11" db="EMBL/GenBank/DDBJ databases">
        <authorList>
            <person name="Zheng R.K."/>
            <person name="Sun C.M."/>
        </authorList>
    </citation>
    <scope>NUCLEOTIDE SEQUENCE [LARGE SCALE GENOMIC DNA]</scope>
    <source>
        <strain evidence="4 5">WC007</strain>
    </source>
</reference>
<dbReference type="EMBL" id="CP046401">
    <property type="protein sequence ID" value="QGY46956.1"/>
    <property type="molecule type" value="Genomic_DNA"/>
</dbReference>
<evidence type="ECO:0000313" key="5">
    <source>
        <dbReference type="Proteomes" id="UP000428260"/>
    </source>
</evidence>
<evidence type="ECO:0000259" key="2">
    <source>
        <dbReference type="Pfam" id="PF04773"/>
    </source>
</evidence>
<keyword evidence="5" id="KW-1185">Reference proteome</keyword>
<dbReference type="GO" id="GO:0016989">
    <property type="term" value="F:sigma factor antagonist activity"/>
    <property type="evidence" value="ECO:0007669"/>
    <property type="project" value="TreeGrafter"/>
</dbReference>
<dbReference type="AlphaFoldDB" id="A0A6I6JV39"/>
<accession>A0A6I6JV39</accession>
<dbReference type="Proteomes" id="UP000428260">
    <property type="component" value="Chromosome"/>
</dbReference>
<dbReference type="Gene3D" id="2.60.120.1440">
    <property type="match status" value="1"/>
</dbReference>
<feature type="domain" description="Protein FecR C-terminal" evidence="3">
    <location>
        <begin position="255"/>
        <end position="324"/>
    </location>
</feature>
<dbReference type="PANTHER" id="PTHR30273:SF2">
    <property type="entry name" value="PROTEIN FECR"/>
    <property type="match status" value="1"/>
</dbReference>
<dbReference type="Gene3D" id="3.55.50.30">
    <property type="match status" value="1"/>
</dbReference>